<evidence type="ECO:0000259" key="9">
    <source>
        <dbReference type="SMART" id="SM01032"/>
    </source>
</evidence>
<evidence type="ECO:0000313" key="11">
    <source>
        <dbReference type="Proteomes" id="UP000664521"/>
    </source>
</evidence>
<organism evidence="10 11">
    <name type="scientific">Heterodermia speciosa</name>
    <dbReference type="NCBI Taxonomy" id="116794"/>
    <lineage>
        <taxon>Eukaryota</taxon>
        <taxon>Fungi</taxon>
        <taxon>Dikarya</taxon>
        <taxon>Ascomycota</taxon>
        <taxon>Pezizomycotina</taxon>
        <taxon>Lecanoromycetes</taxon>
        <taxon>OSLEUM clade</taxon>
        <taxon>Lecanoromycetidae</taxon>
        <taxon>Caliciales</taxon>
        <taxon>Physciaceae</taxon>
        <taxon>Heterodermia</taxon>
    </lineage>
</organism>
<dbReference type="GO" id="GO:0006298">
    <property type="term" value="P:mismatch repair"/>
    <property type="evidence" value="ECO:0007669"/>
    <property type="project" value="TreeGrafter"/>
</dbReference>
<dbReference type="SUPFAM" id="SSF54001">
    <property type="entry name" value="Cysteine proteinases"/>
    <property type="match status" value="1"/>
</dbReference>
<evidence type="ECO:0000256" key="1">
    <source>
        <dbReference type="ARBA" id="ARBA00004123"/>
    </source>
</evidence>
<dbReference type="InterPro" id="IPR004583">
    <property type="entry name" value="DNA_repair_Rad4"/>
</dbReference>
<dbReference type="GO" id="GO:0003684">
    <property type="term" value="F:damaged DNA binding"/>
    <property type="evidence" value="ECO:0007669"/>
    <property type="project" value="InterPro"/>
</dbReference>
<dbReference type="Pfam" id="PF10405">
    <property type="entry name" value="BHD_3"/>
    <property type="match status" value="1"/>
</dbReference>
<dbReference type="Proteomes" id="UP000664521">
    <property type="component" value="Unassembled WGS sequence"/>
</dbReference>
<keyword evidence="4" id="KW-0234">DNA repair</keyword>
<feature type="compositionally biased region" description="Basic and acidic residues" evidence="6">
    <location>
        <begin position="581"/>
        <end position="598"/>
    </location>
</feature>
<dbReference type="FunFam" id="3.30.70.2460:FF:000001">
    <property type="entry name" value="DNA repair protein Rad4 family"/>
    <property type="match status" value="1"/>
</dbReference>
<feature type="compositionally biased region" description="Basic residues" evidence="6">
    <location>
        <begin position="1"/>
        <end position="12"/>
    </location>
</feature>
<sequence>MPPFIARKRWRSKSPQESPKPKKSSLFEAADEPHAKSTLQDNKAFLEKLNGSNSDTSLSDVNSSDFEDVEPPNAKKRKIEHDEGEDEIDWEDAMQDDAPKTSAEAPGPTGDLVLTLGAHDPTTTAMRLDKKKGPNKIERQIRTATHCMHVQFLLFHNLVRNGWACDKRVQETLVGHLPPGVKKEVERWRSASGIETQESEEPRTSYKRQSKTKSRGSKASENVRSQREWGKPAERQEKGAPNMSSADPVIRLLKVLAAYWKKRFTVTAPSLRKQGYKSLAQLEVETSSFKTEKHDQVGHGERIEGIEVFRKCAKSCEGSRDIGVQLFAALIRGLGIEARLVASLQPVGFGWTKNEEASAKKKNKASGARDPEESSSLSSSGDEAMVEPPTPTHPPKSNDKRKSLSKQKTSVPIELSDDGENRSSDESVIDITPSVPRKKPNMHYDRDLAFPTYWIEAISPITNEVYPVDPFILNPAVATNSEYLSAFESRGAKADKAKQVFAYIVAYSPDGTAKEVTTRYLKRHMWSGRTKGVRIPIEKVPVYNKRGKIKHHEEYDWFKTVMSGYKRPYNKRTAVDDLEDAKDLKPLKPEKKEKKEGDETLQGYKTSADYVLERHLRREEAILPSAEPVKTFTTGKGDNAKEEPVYLRKDVMVCRTGESWHKEGRQIKVGETPMKMVPVRAVTLTRKREVEEAQREGGEKLKQGLYAWDQTEWIIPPPIENGVIPKNAFGNMDCYVPTMVPKGAVHIPLRSTMKICKRLGIDYAEAVTGFEFGKQRAVPVITGVVVAAENEDLVIDEWEKDEEERRRKEDEKREKAALAGWRKMIMGLRIYERVRNEYGGDEANPDAKEASNPFTRRGQDSTRETASEDNGGVFVVDAADREGGGFLPEGYPDDEPGGFLPNEQPPERTETPDPNPLQARASETPTLLPQTTDPPNRPRTRPPKPSPQKTAPPNHEAPDPSRPQPPQTAAKKRGRPPNPSSTKKPLRHKDTKSLKPETKGSQKPTPAGPAEDIGDDPPAEPKARRRSARNNVGKVRSRYFEGGSGGEDD</sequence>
<comment type="similarity">
    <text evidence="2">Belongs to the XPC family.</text>
</comment>
<dbReference type="InterPro" id="IPR018328">
    <property type="entry name" value="Rad4_beta-hairpin_dom3"/>
</dbReference>
<evidence type="ECO:0000256" key="2">
    <source>
        <dbReference type="ARBA" id="ARBA00009525"/>
    </source>
</evidence>
<dbReference type="SMART" id="SM01032">
    <property type="entry name" value="BHD_3"/>
    <property type="match status" value="1"/>
</dbReference>
<dbReference type="SMART" id="SM01031">
    <property type="entry name" value="BHD_2"/>
    <property type="match status" value="1"/>
</dbReference>
<dbReference type="InterPro" id="IPR038765">
    <property type="entry name" value="Papain-like_cys_pep_sf"/>
</dbReference>
<name>A0A8H3J104_9LECA</name>
<comment type="caution">
    <text evidence="10">The sequence shown here is derived from an EMBL/GenBank/DDBJ whole genome shotgun (WGS) entry which is preliminary data.</text>
</comment>
<feature type="region of interest" description="Disordered" evidence="6">
    <location>
        <begin position="354"/>
        <end position="434"/>
    </location>
</feature>
<feature type="compositionally biased region" description="Basic and acidic residues" evidence="6">
    <location>
        <begin position="224"/>
        <end position="238"/>
    </location>
</feature>
<feature type="region of interest" description="Disordered" evidence="6">
    <location>
        <begin position="184"/>
        <end position="243"/>
    </location>
</feature>
<dbReference type="InterPro" id="IPR018327">
    <property type="entry name" value="BHD_2"/>
</dbReference>
<dbReference type="GO" id="GO:0006289">
    <property type="term" value="P:nucleotide-excision repair"/>
    <property type="evidence" value="ECO:0007669"/>
    <property type="project" value="InterPro"/>
</dbReference>
<accession>A0A8H3J104</accession>
<comment type="subcellular location">
    <subcellularLocation>
        <location evidence="1">Nucleus</location>
    </subcellularLocation>
</comment>
<dbReference type="PANTHER" id="PTHR12135">
    <property type="entry name" value="DNA REPAIR PROTEIN XP-C / RAD4"/>
    <property type="match status" value="1"/>
</dbReference>
<evidence type="ECO:0000313" key="10">
    <source>
        <dbReference type="EMBL" id="CAF9938684.1"/>
    </source>
</evidence>
<keyword evidence="5" id="KW-0539">Nucleus</keyword>
<evidence type="ECO:0000256" key="4">
    <source>
        <dbReference type="ARBA" id="ARBA00023204"/>
    </source>
</evidence>
<dbReference type="GO" id="GO:0005737">
    <property type="term" value="C:cytoplasm"/>
    <property type="evidence" value="ECO:0007669"/>
    <property type="project" value="TreeGrafter"/>
</dbReference>
<dbReference type="SMART" id="SM01030">
    <property type="entry name" value="BHD_1"/>
    <property type="match status" value="1"/>
</dbReference>
<evidence type="ECO:0008006" key="12">
    <source>
        <dbReference type="Google" id="ProtNLM"/>
    </source>
</evidence>
<dbReference type="InterPro" id="IPR042488">
    <property type="entry name" value="Rad4_BHD3_sf"/>
</dbReference>
<dbReference type="Gene3D" id="2.20.20.110">
    <property type="entry name" value="Rad4, beta-hairpin domain BHD1"/>
    <property type="match status" value="1"/>
</dbReference>
<dbReference type="PANTHER" id="PTHR12135:SF2">
    <property type="entry name" value="DNA REPAIR PROTEIN RAD34"/>
    <property type="match status" value="1"/>
</dbReference>
<feature type="region of interest" description="Disordered" evidence="6">
    <location>
        <begin position="1"/>
        <end position="87"/>
    </location>
</feature>
<feature type="region of interest" description="Disordered" evidence="6">
    <location>
        <begin position="841"/>
        <end position="1049"/>
    </location>
</feature>
<dbReference type="Pfam" id="PF10403">
    <property type="entry name" value="BHD_1"/>
    <property type="match status" value="1"/>
</dbReference>
<dbReference type="Gene3D" id="3.30.70.2460">
    <property type="entry name" value="Rad4, beta-hairpin domain BHD3"/>
    <property type="match status" value="1"/>
</dbReference>
<gene>
    <name evidence="10" type="ORF">HETSPECPRED_001155</name>
</gene>
<dbReference type="GO" id="GO:0003697">
    <property type="term" value="F:single-stranded DNA binding"/>
    <property type="evidence" value="ECO:0007669"/>
    <property type="project" value="TreeGrafter"/>
</dbReference>
<dbReference type="InterPro" id="IPR018326">
    <property type="entry name" value="Rad4_beta-hairpin_dom1"/>
</dbReference>
<feature type="compositionally biased region" description="Basic and acidic residues" evidence="6">
    <location>
        <begin position="857"/>
        <end position="866"/>
    </location>
</feature>
<keyword evidence="11" id="KW-1185">Reference proteome</keyword>
<feature type="compositionally biased region" description="Basic and acidic residues" evidence="6">
    <location>
        <begin position="991"/>
        <end position="1000"/>
    </location>
</feature>
<dbReference type="AlphaFoldDB" id="A0A8H3J104"/>
<feature type="domain" description="Rad4 beta-hairpin" evidence="7">
    <location>
        <begin position="594"/>
        <end position="652"/>
    </location>
</feature>
<dbReference type="EMBL" id="CAJPDS010000117">
    <property type="protein sequence ID" value="CAF9938684.1"/>
    <property type="molecule type" value="Genomic_DNA"/>
</dbReference>
<proteinExistence type="inferred from homology"/>
<reference evidence="10" key="1">
    <citation type="submission" date="2021-03" db="EMBL/GenBank/DDBJ databases">
        <authorList>
            <person name="Tagirdzhanova G."/>
        </authorList>
    </citation>
    <scope>NUCLEOTIDE SEQUENCE</scope>
</reference>
<feature type="domain" description="Rad4 beta-hairpin" evidence="8">
    <location>
        <begin position="654"/>
        <end position="717"/>
    </location>
</feature>
<evidence type="ECO:0000256" key="3">
    <source>
        <dbReference type="ARBA" id="ARBA00022763"/>
    </source>
</evidence>
<dbReference type="InterPro" id="IPR036985">
    <property type="entry name" value="Transglutaminase-like_sf"/>
</dbReference>
<evidence type="ECO:0000259" key="7">
    <source>
        <dbReference type="SMART" id="SM01030"/>
    </source>
</evidence>
<evidence type="ECO:0000259" key="8">
    <source>
        <dbReference type="SMART" id="SM01031"/>
    </source>
</evidence>
<dbReference type="InterPro" id="IPR018325">
    <property type="entry name" value="Rad4/PNGase_transGLS-fold"/>
</dbReference>
<dbReference type="GO" id="GO:0000111">
    <property type="term" value="C:nucleotide-excision repair factor 2 complex"/>
    <property type="evidence" value="ECO:0007669"/>
    <property type="project" value="TreeGrafter"/>
</dbReference>
<dbReference type="Pfam" id="PF10404">
    <property type="entry name" value="BHD_2"/>
    <property type="match status" value="1"/>
</dbReference>
<feature type="compositionally biased region" description="Polar residues" evidence="6">
    <location>
        <begin position="50"/>
        <end position="64"/>
    </location>
</feature>
<feature type="domain" description="Rad4 beta-hairpin" evidence="9">
    <location>
        <begin position="724"/>
        <end position="798"/>
    </location>
</feature>
<feature type="compositionally biased region" description="Low complexity" evidence="6">
    <location>
        <begin position="924"/>
        <end position="934"/>
    </location>
</feature>
<protein>
    <recommendedName>
        <fullName evidence="12">Rad4 beta-hairpin domain-containing protein</fullName>
    </recommendedName>
</protein>
<dbReference type="Pfam" id="PF03835">
    <property type="entry name" value="Rad4"/>
    <property type="match status" value="1"/>
</dbReference>
<dbReference type="Gene3D" id="3.90.260.10">
    <property type="entry name" value="Transglutaminase-like"/>
    <property type="match status" value="1"/>
</dbReference>
<evidence type="ECO:0000256" key="5">
    <source>
        <dbReference type="ARBA" id="ARBA00023242"/>
    </source>
</evidence>
<keyword evidence="3" id="KW-0227">DNA damage</keyword>
<dbReference type="GO" id="GO:0071942">
    <property type="term" value="C:XPC complex"/>
    <property type="evidence" value="ECO:0007669"/>
    <property type="project" value="TreeGrafter"/>
</dbReference>
<evidence type="ECO:0000256" key="6">
    <source>
        <dbReference type="SAM" id="MobiDB-lite"/>
    </source>
</evidence>
<feature type="compositionally biased region" description="Basic residues" evidence="6">
    <location>
        <begin position="205"/>
        <end position="216"/>
    </location>
</feature>
<dbReference type="OrthoDB" id="300780at2759"/>
<feature type="region of interest" description="Disordered" evidence="6">
    <location>
        <begin position="580"/>
        <end position="600"/>
    </location>
</feature>